<evidence type="ECO:0000313" key="2">
    <source>
        <dbReference type="Proteomes" id="UP000789396"/>
    </source>
</evidence>
<accession>A0A9N9J4A3</accession>
<dbReference type="Proteomes" id="UP000789396">
    <property type="component" value="Unassembled WGS sequence"/>
</dbReference>
<comment type="caution">
    <text evidence="1">The sequence shown here is derived from an EMBL/GenBank/DDBJ whole genome shotgun (WGS) entry which is preliminary data.</text>
</comment>
<organism evidence="1 2">
    <name type="scientific">Racocetra fulgida</name>
    <dbReference type="NCBI Taxonomy" id="60492"/>
    <lineage>
        <taxon>Eukaryota</taxon>
        <taxon>Fungi</taxon>
        <taxon>Fungi incertae sedis</taxon>
        <taxon>Mucoromycota</taxon>
        <taxon>Glomeromycotina</taxon>
        <taxon>Glomeromycetes</taxon>
        <taxon>Diversisporales</taxon>
        <taxon>Gigasporaceae</taxon>
        <taxon>Racocetra</taxon>
    </lineage>
</organism>
<name>A0A9N9J4A3_9GLOM</name>
<feature type="non-terminal residue" evidence="1">
    <location>
        <position position="1"/>
    </location>
</feature>
<dbReference type="AlphaFoldDB" id="A0A9N9J4A3"/>
<evidence type="ECO:0000313" key="1">
    <source>
        <dbReference type="EMBL" id="CAG8758920.1"/>
    </source>
</evidence>
<dbReference type="EMBL" id="CAJVPZ010040138">
    <property type="protein sequence ID" value="CAG8758920.1"/>
    <property type="molecule type" value="Genomic_DNA"/>
</dbReference>
<keyword evidence="2" id="KW-1185">Reference proteome</keyword>
<dbReference type="OrthoDB" id="2427160at2759"/>
<proteinExistence type="predicted"/>
<protein>
    <submittedName>
        <fullName evidence="1">3068_t:CDS:1</fullName>
    </submittedName>
</protein>
<reference evidence="1" key="1">
    <citation type="submission" date="2021-06" db="EMBL/GenBank/DDBJ databases">
        <authorList>
            <person name="Kallberg Y."/>
            <person name="Tangrot J."/>
            <person name="Rosling A."/>
        </authorList>
    </citation>
    <scope>NUCLEOTIDE SEQUENCE</scope>
    <source>
        <strain evidence="1">IN212</strain>
    </source>
</reference>
<gene>
    <name evidence="1" type="ORF">RFULGI_LOCUS14154</name>
</gene>
<sequence length="90" mass="10617">TYYVPPTPPNPRPNQRTPNSHILEAYEYLCSRILFKSDNSNYGILLDDEEYIERGDHWTPISEASLRRRIENDDWSDMNPGQAQEMLDQM</sequence>